<dbReference type="Proteomes" id="UP000437862">
    <property type="component" value="Chromosome"/>
</dbReference>
<evidence type="ECO:0000313" key="5">
    <source>
        <dbReference type="Proteomes" id="UP000437862"/>
    </source>
</evidence>
<dbReference type="EMBL" id="VLKW01000015">
    <property type="protein sequence ID" value="TWI42147.1"/>
    <property type="molecule type" value="Genomic_DNA"/>
</dbReference>
<evidence type="ECO:0000313" key="2">
    <source>
        <dbReference type="EMBL" id="QGZ40104.1"/>
    </source>
</evidence>
<evidence type="ECO:0008006" key="6">
    <source>
        <dbReference type="Google" id="ProtNLM"/>
    </source>
</evidence>
<organism evidence="3 4">
    <name type="scientific">Pseudoduganella flava</name>
    <dbReference type="NCBI Taxonomy" id="871742"/>
    <lineage>
        <taxon>Bacteria</taxon>
        <taxon>Pseudomonadati</taxon>
        <taxon>Pseudomonadota</taxon>
        <taxon>Betaproteobacteria</taxon>
        <taxon>Burkholderiales</taxon>
        <taxon>Oxalobacteraceae</taxon>
        <taxon>Telluria group</taxon>
        <taxon>Pseudoduganella</taxon>
    </lineage>
</organism>
<feature type="chain" id="PRO_5044617656" description="PEP-CTERM sorting domain-containing protein" evidence="1">
    <location>
        <begin position="21"/>
        <end position="131"/>
    </location>
</feature>
<keyword evidence="5" id="KW-1185">Reference proteome</keyword>
<accession>A0A562PCJ3</accession>
<feature type="signal peptide" evidence="1">
    <location>
        <begin position="1"/>
        <end position="20"/>
    </location>
</feature>
<gene>
    <name evidence="2" type="ORF">GO485_14225</name>
    <name evidence="3" type="ORF">IP92_05539</name>
</gene>
<dbReference type="Proteomes" id="UP000315112">
    <property type="component" value="Unassembled WGS sequence"/>
</dbReference>
<keyword evidence="1" id="KW-0732">Signal</keyword>
<evidence type="ECO:0000313" key="4">
    <source>
        <dbReference type="Proteomes" id="UP000315112"/>
    </source>
</evidence>
<reference evidence="2 5" key="3">
    <citation type="submission" date="2019-12" db="EMBL/GenBank/DDBJ databases">
        <title>Draft Genome Sequences of Six Type Strains of the Genus Massilia.</title>
        <authorList>
            <person name="Miess H."/>
            <person name="Frediansyah A."/>
            <person name="Goeker M."/>
            <person name="Gross H."/>
        </authorList>
    </citation>
    <scope>NUCLEOTIDE SEQUENCE [LARGE SCALE GENOMIC DNA]</scope>
    <source>
        <strain evidence="2 5">DSM 26639</strain>
    </source>
</reference>
<evidence type="ECO:0000256" key="1">
    <source>
        <dbReference type="SAM" id="SignalP"/>
    </source>
</evidence>
<reference evidence="3" key="2">
    <citation type="submission" date="2019-07" db="EMBL/GenBank/DDBJ databases">
        <authorList>
            <person name="Whitman W."/>
            <person name="Huntemann M."/>
            <person name="Clum A."/>
            <person name="Pillay M."/>
            <person name="Palaniappan K."/>
            <person name="Varghese N."/>
            <person name="Mikhailova N."/>
            <person name="Stamatis D."/>
            <person name="Reddy T."/>
            <person name="Daum C."/>
            <person name="Shapiro N."/>
            <person name="Ivanova N."/>
            <person name="Kyrpides N."/>
            <person name="Woyke T."/>
        </authorList>
    </citation>
    <scope>NUCLEOTIDE SEQUENCE</scope>
    <source>
        <strain evidence="3">CGMCC 1.10685</strain>
    </source>
</reference>
<dbReference type="RefSeq" id="WP_145881458.1">
    <property type="nucleotide sequence ID" value="NZ_CP046904.1"/>
</dbReference>
<dbReference type="OrthoDB" id="8760080at2"/>
<reference evidence="3 4" key="1">
    <citation type="journal article" date="2015" name="Stand. Genomic Sci.">
        <title>Genomic Encyclopedia of Bacterial and Archaeal Type Strains, Phase III: the genomes of soil and plant-associated and newly described type strains.</title>
        <authorList>
            <person name="Whitman W.B."/>
            <person name="Woyke T."/>
            <person name="Klenk H.P."/>
            <person name="Zhou Y."/>
            <person name="Lilburn T.G."/>
            <person name="Beck B.J."/>
            <person name="De Vos P."/>
            <person name="Vandamme P."/>
            <person name="Eisen J.A."/>
            <person name="Garrity G."/>
            <person name="Hugenholtz P."/>
            <person name="Kyrpides N.C."/>
        </authorList>
    </citation>
    <scope>NUCLEOTIDE SEQUENCE [LARGE SCALE GENOMIC DNA]</scope>
    <source>
        <strain evidence="3 4">CGMCC 1.10685</strain>
    </source>
</reference>
<name>A0A562PCJ3_9BURK</name>
<evidence type="ECO:0000313" key="3">
    <source>
        <dbReference type="EMBL" id="TWI42147.1"/>
    </source>
</evidence>
<sequence>MHISLIIGVALLLAWPPLRAAAPAIPVGTATVVAPLVLEPDELPGEQTLPLVLFSVAPDADGAVYEVSWFAIDTAGRVSDPVALRVVPAPVPEPVSVLMLACGLLLMMPGAWMGRWSRLGDREPMLQRRLP</sequence>
<protein>
    <recommendedName>
        <fullName evidence="6">PEP-CTERM sorting domain-containing protein</fullName>
    </recommendedName>
</protein>
<dbReference type="AlphaFoldDB" id="A0A562PCJ3"/>
<proteinExistence type="predicted"/>
<dbReference type="EMBL" id="CP046904">
    <property type="protein sequence ID" value="QGZ40104.1"/>
    <property type="molecule type" value="Genomic_DNA"/>
</dbReference>